<evidence type="ECO:0000313" key="1">
    <source>
        <dbReference type="EMBL" id="SSW96223.1"/>
    </source>
</evidence>
<sequence length="182" mass="19601">MKSGVTLRIDNTGKLFDALVQLGKKEVLVGIPAENSNRDDIPFSNAAIGYLNEFGSPAKNIPARPHLIPGIRSEETKTTAEFKVAAKAILDGQKDKAEQALNRAGQIAVQGVQTVITQSNFTPLDDSTLAARARRGRKGAVQELENLKAGLPPNNANARPLIDTGTYRRAITYVVRKKNANA</sequence>
<dbReference type="EMBL" id="UFQR01000011">
    <property type="protein sequence ID" value="SSW96223.1"/>
    <property type="molecule type" value="Genomic_DNA"/>
</dbReference>
<dbReference type="AlphaFoldDB" id="A0A3B0M1Z3"/>
<evidence type="ECO:0008006" key="2">
    <source>
        <dbReference type="Google" id="ProtNLM"/>
    </source>
</evidence>
<reference evidence="1" key="1">
    <citation type="submission" date="2018-04" db="EMBL/GenBank/DDBJ databases">
        <authorList>
            <person name="Go L.Y."/>
            <person name="Mitchell J.A."/>
        </authorList>
    </citation>
    <scope>NUCLEOTIDE SEQUENCE</scope>
    <source>
        <strain evidence="1">ARTV</strain>
    </source>
</reference>
<accession>A0A3B0M1Z3</accession>
<proteinExistence type="predicted"/>
<name>A0A3B0M1Z3_9GAMM</name>
<gene>
    <name evidence="1" type="ORF">ARTV_2537</name>
</gene>
<protein>
    <recommendedName>
        <fullName evidence="2">Bacteriophage protein</fullName>
    </recommendedName>
</protein>
<organism evidence="1">
    <name type="scientific">Arsenophonus endosymbiont of Trialeurodes vaporariorum</name>
    <dbReference type="NCBI Taxonomy" id="235567"/>
    <lineage>
        <taxon>Bacteria</taxon>
        <taxon>Pseudomonadati</taxon>
        <taxon>Pseudomonadota</taxon>
        <taxon>Gammaproteobacteria</taxon>
        <taxon>Enterobacterales</taxon>
        <taxon>Morganellaceae</taxon>
        <taxon>Arsenophonus</taxon>
    </lineage>
</organism>